<dbReference type="Gene3D" id="3.40.50.1240">
    <property type="entry name" value="Phosphoglycerate mutase-like"/>
    <property type="match status" value="1"/>
</dbReference>
<proteinExistence type="predicted"/>
<dbReference type="SMART" id="SM00855">
    <property type="entry name" value="PGAM"/>
    <property type="match status" value="1"/>
</dbReference>
<evidence type="ECO:0000313" key="3">
    <source>
        <dbReference type="Proteomes" id="UP001230156"/>
    </source>
</evidence>
<dbReference type="CDD" id="cd07067">
    <property type="entry name" value="HP_PGM_like"/>
    <property type="match status" value="1"/>
</dbReference>
<gene>
    <name evidence="2" type="ORF">Q8A70_03605</name>
</gene>
<organism evidence="2 3">
    <name type="scientific">Dongia sedimenti</name>
    <dbReference type="NCBI Taxonomy" id="3064282"/>
    <lineage>
        <taxon>Bacteria</taxon>
        <taxon>Pseudomonadati</taxon>
        <taxon>Pseudomonadota</taxon>
        <taxon>Alphaproteobacteria</taxon>
        <taxon>Rhodospirillales</taxon>
        <taxon>Dongiaceae</taxon>
        <taxon>Dongia</taxon>
    </lineage>
</organism>
<dbReference type="PANTHER" id="PTHR47623:SF1">
    <property type="entry name" value="OS09G0287300 PROTEIN"/>
    <property type="match status" value="1"/>
</dbReference>
<dbReference type="Pfam" id="PF00300">
    <property type="entry name" value="His_Phos_1"/>
    <property type="match status" value="1"/>
</dbReference>
<dbReference type="SUPFAM" id="SSF53254">
    <property type="entry name" value="Phosphoglycerate mutase-like"/>
    <property type="match status" value="1"/>
</dbReference>
<dbReference type="RefSeq" id="WP_379954128.1">
    <property type="nucleotide sequence ID" value="NZ_JAUYVI010000001.1"/>
</dbReference>
<sequence>MKNLILMRHAKSAWDDPQQKDVDRPLSTRGRKVAPRMGKWLAAEGYRPDVVLCSAARRARETLERLRPHLPENAAVEFADGLYMAAPRDMLTEIGKVPATAETVMLIGHNPGMGSLAGLLAGRGDEKALGAMHGKFPTAAIAVLGFNVGKWNELAPGDGILRAFMRPRDLDQA</sequence>
<dbReference type="InterPro" id="IPR013078">
    <property type="entry name" value="His_Pase_superF_clade-1"/>
</dbReference>
<feature type="compositionally biased region" description="Basic and acidic residues" evidence="1">
    <location>
        <begin position="12"/>
        <end position="26"/>
    </location>
</feature>
<accession>A0ABU0YHP9</accession>
<dbReference type="PANTHER" id="PTHR47623">
    <property type="entry name" value="OS09G0287300 PROTEIN"/>
    <property type="match status" value="1"/>
</dbReference>
<reference evidence="3" key="1">
    <citation type="submission" date="2023-08" db="EMBL/GenBank/DDBJ databases">
        <title>Rhodospirillaceae gen. nov., a novel taxon isolated from the Yangtze River Yuezi River estuary sludge.</title>
        <authorList>
            <person name="Ruan L."/>
        </authorList>
    </citation>
    <scope>NUCLEOTIDE SEQUENCE [LARGE SCALE GENOMIC DNA]</scope>
    <source>
        <strain evidence="3">R-7</strain>
    </source>
</reference>
<dbReference type="Proteomes" id="UP001230156">
    <property type="component" value="Unassembled WGS sequence"/>
</dbReference>
<comment type="caution">
    <text evidence="2">The sequence shown here is derived from an EMBL/GenBank/DDBJ whole genome shotgun (WGS) entry which is preliminary data.</text>
</comment>
<dbReference type="EMBL" id="JAUYVI010000001">
    <property type="protein sequence ID" value="MDQ7246732.1"/>
    <property type="molecule type" value="Genomic_DNA"/>
</dbReference>
<evidence type="ECO:0000256" key="1">
    <source>
        <dbReference type="SAM" id="MobiDB-lite"/>
    </source>
</evidence>
<keyword evidence="3" id="KW-1185">Reference proteome</keyword>
<feature type="region of interest" description="Disordered" evidence="1">
    <location>
        <begin position="10"/>
        <end position="29"/>
    </location>
</feature>
<name>A0ABU0YHP9_9PROT</name>
<protein>
    <submittedName>
        <fullName evidence="2">Histidine phosphatase family protein</fullName>
    </submittedName>
</protein>
<evidence type="ECO:0000313" key="2">
    <source>
        <dbReference type="EMBL" id="MDQ7246732.1"/>
    </source>
</evidence>
<dbReference type="InterPro" id="IPR029033">
    <property type="entry name" value="His_PPase_superfam"/>
</dbReference>